<proteinExistence type="predicted"/>
<evidence type="ECO:0000313" key="1">
    <source>
        <dbReference type="EMBL" id="MBX61770.1"/>
    </source>
</evidence>
<organism evidence="1">
    <name type="scientific">Rhizophora mucronata</name>
    <name type="common">Asiatic mangrove</name>
    <dbReference type="NCBI Taxonomy" id="61149"/>
    <lineage>
        <taxon>Eukaryota</taxon>
        <taxon>Viridiplantae</taxon>
        <taxon>Streptophyta</taxon>
        <taxon>Embryophyta</taxon>
        <taxon>Tracheophyta</taxon>
        <taxon>Spermatophyta</taxon>
        <taxon>Magnoliopsida</taxon>
        <taxon>eudicotyledons</taxon>
        <taxon>Gunneridae</taxon>
        <taxon>Pentapetalae</taxon>
        <taxon>rosids</taxon>
        <taxon>fabids</taxon>
        <taxon>Malpighiales</taxon>
        <taxon>Rhizophoraceae</taxon>
        <taxon>Rhizophora</taxon>
    </lineage>
</organism>
<dbReference type="AlphaFoldDB" id="A0A2P2Q453"/>
<accession>A0A2P2Q453</accession>
<reference evidence="1" key="1">
    <citation type="submission" date="2018-02" db="EMBL/GenBank/DDBJ databases">
        <title>Rhizophora mucronata_Transcriptome.</title>
        <authorList>
            <person name="Meera S.P."/>
            <person name="Sreeshan A."/>
            <person name="Augustine A."/>
        </authorList>
    </citation>
    <scope>NUCLEOTIDE SEQUENCE</scope>
    <source>
        <tissue evidence="1">Leaf</tissue>
    </source>
</reference>
<name>A0A2P2Q453_RHIMU</name>
<dbReference type="EMBL" id="GGEC01081286">
    <property type="protein sequence ID" value="MBX61770.1"/>
    <property type="molecule type" value="Transcribed_RNA"/>
</dbReference>
<sequence>MTSLWYQQTIHFYAEIFVQQMRD</sequence>
<protein>
    <submittedName>
        <fullName evidence="1">Uncharacterized protein</fullName>
    </submittedName>
</protein>